<gene>
    <name evidence="5" type="ORF">KSB_66020</name>
</gene>
<dbReference type="InterPro" id="IPR036388">
    <property type="entry name" value="WH-like_DNA-bd_sf"/>
</dbReference>
<dbReference type="PROSITE" id="PS00622">
    <property type="entry name" value="HTH_LUXR_1"/>
    <property type="match status" value="1"/>
</dbReference>
<keyword evidence="3" id="KW-0804">Transcription</keyword>
<dbReference type="CDD" id="cd06170">
    <property type="entry name" value="LuxR_C_like"/>
    <property type="match status" value="1"/>
</dbReference>
<evidence type="ECO:0000256" key="2">
    <source>
        <dbReference type="ARBA" id="ARBA00023125"/>
    </source>
</evidence>
<dbReference type="Pfam" id="PF13401">
    <property type="entry name" value="AAA_22"/>
    <property type="match status" value="1"/>
</dbReference>
<dbReference type="InterPro" id="IPR000792">
    <property type="entry name" value="Tscrpt_reg_LuxR_C"/>
</dbReference>
<keyword evidence="6" id="KW-1185">Reference proteome</keyword>
<reference evidence="5 6" key="1">
    <citation type="journal article" date="2021" name="Int. J. Syst. Evol. Microbiol.">
        <title>Reticulibacter mediterranei gen. nov., sp. nov., within the new family Reticulibacteraceae fam. nov., and Ktedonospora formicarum gen. nov., sp. nov., Ktedonobacter robiniae sp. nov., Dictyobacter formicarum sp. nov. and Dictyobacter arantiisoli sp. nov., belonging to the class Ktedonobacteria.</title>
        <authorList>
            <person name="Yabe S."/>
            <person name="Zheng Y."/>
            <person name="Wang C.M."/>
            <person name="Sakai Y."/>
            <person name="Abe K."/>
            <person name="Yokota A."/>
            <person name="Donadio S."/>
            <person name="Cavaletti L."/>
            <person name="Monciardini P."/>
        </authorList>
    </citation>
    <scope>NUCLEOTIDE SEQUENCE [LARGE SCALE GENOMIC DNA]</scope>
    <source>
        <strain evidence="5 6">SOSP1-30</strain>
    </source>
</reference>
<dbReference type="PANTHER" id="PTHR44688:SF16">
    <property type="entry name" value="DNA-BINDING TRANSCRIPTIONAL ACTIVATOR DEVR_DOSR"/>
    <property type="match status" value="1"/>
</dbReference>
<dbReference type="SMART" id="SM00421">
    <property type="entry name" value="HTH_LUXR"/>
    <property type="match status" value="1"/>
</dbReference>
<dbReference type="Pfam" id="PF25873">
    <property type="entry name" value="WHD_MalT"/>
    <property type="match status" value="1"/>
</dbReference>
<accession>A0ABQ3V011</accession>
<sequence length="574" mass="65706">MPKKARYTIFWSSLRHVYELHEYQNNEVRDIANEKHLWLAWISQVSSFAFHGRHGSYTACKERRQRGDGYWYAYARIKGKVTKRYLGRETNLSIPHLEEVAQVLGLDKAEEKHARNRASIESQTSLTPSSAQSHPLLATKFHMPRPRPHLVHRPRLINRLEQGLQRTLTLISAPVGFGKTTLLANWLHTHPSSVAWLSLEPQDNEPVRFVSYLLAALQPNDPHLDTFRQMQPNLPPMETLLTLLINDLLMRRANTREHVVLVLDNYQVITDPSIHYALSFLLKHMPPQVHLVLATREDPPLPLAHLRGQGNLLELRATDLRFTSEEAATFLADVAELSLTREESLLLHTRTEGWITGLQLAAVSLQGRADTETFIAAFSGSHHYIVDYLLEEVLHQQSETVQEFLLQTCILERLSAPLCDAVREQGGSKALLELLEHNNLFLLALDDEGQWYRYHRLFAEALRQRLQQTTPALIPQLHARASHWWEQQGLPSEGAPHTLEASLPQDQPQEQSLTAREREVLQLLLDGISNREIAYRLVLSTNTVKKHVSNICSKLHVRSRTQAMAKVQALRLRL</sequence>
<dbReference type="SUPFAM" id="SSF52540">
    <property type="entry name" value="P-loop containing nucleoside triphosphate hydrolases"/>
    <property type="match status" value="1"/>
</dbReference>
<proteinExistence type="predicted"/>
<dbReference type="SUPFAM" id="SSF46894">
    <property type="entry name" value="C-terminal effector domain of the bipartite response regulators"/>
    <property type="match status" value="1"/>
</dbReference>
<dbReference type="InterPro" id="IPR027417">
    <property type="entry name" value="P-loop_NTPase"/>
</dbReference>
<feature type="domain" description="HTH luxR-type" evidence="4">
    <location>
        <begin position="506"/>
        <end position="571"/>
    </location>
</feature>
<comment type="caution">
    <text evidence="5">The sequence shown here is derived from an EMBL/GenBank/DDBJ whole genome shotgun (WGS) entry which is preliminary data.</text>
</comment>
<evidence type="ECO:0000256" key="1">
    <source>
        <dbReference type="ARBA" id="ARBA00023015"/>
    </source>
</evidence>
<evidence type="ECO:0000256" key="3">
    <source>
        <dbReference type="ARBA" id="ARBA00023163"/>
    </source>
</evidence>
<keyword evidence="1" id="KW-0805">Transcription regulation</keyword>
<dbReference type="RefSeq" id="WP_236038560.1">
    <property type="nucleotide sequence ID" value="NZ_BNJG01000002.1"/>
</dbReference>
<dbReference type="InterPro" id="IPR016032">
    <property type="entry name" value="Sig_transdc_resp-reg_C-effctor"/>
</dbReference>
<dbReference type="InterPro" id="IPR059106">
    <property type="entry name" value="WHD_MalT"/>
</dbReference>
<dbReference type="EMBL" id="BNJG01000002">
    <property type="protein sequence ID" value="GHO58127.1"/>
    <property type="molecule type" value="Genomic_DNA"/>
</dbReference>
<evidence type="ECO:0000313" key="5">
    <source>
        <dbReference type="EMBL" id="GHO58127.1"/>
    </source>
</evidence>
<evidence type="ECO:0000259" key="4">
    <source>
        <dbReference type="PROSITE" id="PS50043"/>
    </source>
</evidence>
<protein>
    <recommendedName>
        <fullName evidence="4">HTH luxR-type domain-containing protein</fullName>
    </recommendedName>
</protein>
<keyword evidence="2" id="KW-0238">DNA-binding</keyword>
<dbReference type="Pfam" id="PF00196">
    <property type="entry name" value="GerE"/>
    <property type="match status" value="1"/>
</dbReference>
<dbReference type="Proteomes" id="UP000654345">
    <property type="component" value="Unassembled WGS sequence"/>
</dbReference>
<organism evidence="5 6">
    <name type="scientific">Ktedonobacter robiniae</name>
    <dbReference type="NCBI Taxonomy" id="2778365"/>
    <lineage>
        <taxon>Bacteria</taxon>
        <taxon>Bacillati</taxon>
        <taxon>Chloroflexota</taxon>
        <taxon>Ktedonobacteria</taxon>
        <taxon>Ktedonobacterales</taxon>
        <taxon>Ktedonobacteraceae</taxon>
        <taxon>Ktedonobacter</taxon>
    </lineage>
</organism>
<dbReference type="PANTHER" id="PTHR44688">
    <property type="entry name" value="DNA-BINDING TRANSCRIPTIONAL ACTIVATOR DEVR_DOSR"/>
    <property type="match status" value="1"/>
</dbReference>
<dbReference type="PRINTS" id="PR00038">
    <property type="entry name" value="HTHLUXR"/>
</dbReference>
<evidence type="ECO:0000313" key="6">
    <source>
        <dbReference type="Proteomes" id="UP000654345"/>
    </source>
</evidence>
<name>A0ABQ3V011_9CHLR</name>
<dbReference type="Gene3D" id="1.10.10.10">
    <property type="entry name" value="Winged helix-like DNA-binding domain superfamily/Winged helix DNA-binding domain"/>
    <property type="match status" value="1"/>
</dbReference>
<dbReference type="PROSITE" id="PS50043">
    <property type="entry name" value="HTH_LUXR_2"/>
    <property type="match status" value="1"/>
</dbReference>
<dbReference type="Gene3D" id="3.40.50.300">
    <property type="entry name" value="P-loop containing nucleotide triphosphate hydrolases"/>
    <property type="match status" value="1"/>
</dbReference>
<dbReference type="InterPro" id="IPR049945">
    <property type="entry name" value="AAA_22"/>
</dbReference>